<evidence type="ECO:0000256" key="2">
    <source>
        <dbReference type="SAM" id="SignalP"/>
    </source>
</evidence>
<feature type="compositionally biased region" description="Low complexity" evidence="1">
    <location>
        <begin position="36"/>
        <end position="47"/>
    </location>
</feature>
<keyword evidence="2" id="KW-0732">Signal</keyword>
<organism evidence="3 6">
    <name type="scientific">Streptomyces acidiscabies</name>
    <dbReference type="NCBI Taxonomy" id="42234"/>
    <lineage>
        <taxon>Bacteria</taxon>
        <taxon>Bacillati</taxon>
        <taxon>Actinomycetota</taxon>
        <taxon>Actinomycetes</taxon>
        <taxon>Kitasatosporales</taxon>
        <taxon>Streptomycetaceae</taxon>
        <taxon>Streptomyces</taxon>
    </lineage>
</organism>
<accession>A0AAP6BBC5</accession>
<evidence type="ECO:0000313" key="4">
    <source>
        <dbReference type="EMBL" id="MDX3016515.1"/>
    </source>
</evidence>
<feature type="compositionally biased region" description="Low complexity" evidence="1">
    <location>
        <begin position="111"/>
        <end position="121"/>
    </location>
</feature>
<name>A0AAP6BBC5_9ACTN</name>
<evidence type="ECO:0000256" key="1">
    <source>
        <dbReference type="SAM" id="MobiDB-lite"/>
    </source>
</evidence>
<dbReference type="AlphaFoldDB" id="A0AAP6BBC5"/>
<dbReference type="RefSeq" id="WP_223786136.1">
    <property type="nucleotide sequence ID" value="NZ_BCMK01000011.1"/>
</dbReference>
<proteinExistence type="predicted"/>
<dbReference type="PROSITE" id="PS51257">
    <property type="entry name" value="PROKAR_LIPOPROTEIN"/>
    <property type="match status" value="1"/>
</dbReference>
<feature type="chain" id="PRO_5043010419" description="Lipoprotein" evidence="2">
    <location>
        <begin position="21"/>
        <end position="233"/>
    </location>
</feature>
<feature type="signal peptide" evidence="2">
    <location>
        <begin position="1"/>
        <end position="20"/>
    </location>
</feature>
<dbReference type="GeneID" id="69804425"/>
<evidence type="ECO:0000313" key="5">
    <source>
        <dbReference type="Proteomes" id="UP001272987"/>
    </source>
</evidence>
<protein>
    <recommendedName>
        <fullName evidence="7">Lipoprotein</fullName>
    </recommendedName>
</protein>
<dbReference type="EMBL" id="JARAWC010000012">
    <property type="protein sequence ID" value="MDX2961617.1"/>
    <property type="molecule type" value="Genomic_DNA"/>
</dbReference>
<keyword evidence="5" id="KW-1185">Reference proteome</keyword>
<reference evidence="3 5" key="1">
    <citation type="journal article" date="2023" name="Microb. Genom.">
        <title>Mesoterricola silvestris gen. nov., sp. nov., Mesoterricola sediminis sp. nov., Geothrix oryzae sp. nov., Geothrix edaphica sp. nov., Geothrix rubra sp. nov., and Geothrix limicola sp. nov., six novel members of Acidobacteriota isolated from soils.</title>
        <authorList>
            <person name="Weisberg A.J."/>
            <person name="Pearce E."/>
            <person name="Kramer C.G."/>
            <person name="Chang J.H."/>
            <person name="Clarke C.R."/>
        </authorList>
    </citation>
    <scope>NUCLEOTIDE SEQUENCE</scope>
    <source>
        <strain evidence="4 5">NB05-1H</strain>
        <strain evidence="3">NRRL_B-16521</strain>
    </source>
</reference>
<sequence length="233" mass="23989">MRKGAATAALIVVTALTLSACGKEHTSADVGGGTTGSSAGTAAEGSTAGAGGVTPEGATPGTPSPGTRSTPESRNTSGGPSTSAPPAPAYVEPGAGDGAPHYRENNGFRIPADMSPASAADAQREAARIEPVLKRLWQQKKWDPATVRTAMLQLGYKEQHFDAKGRSLGGTLQVKPMDSRYENDGYVTPEGARVGLYVHDDACVTAFIQKTNYQVSTNGPYPEGGCFEPRGGH</sequence>
<feature type="region of interest" description="Disordered" evidence="1">
    <location>
        <begin position="24"/>
        <end position="123"/>
    </location>
</feature>
<evidence type="ECO:0000313" key="3">
    <source>
        <dbReference type="EMBL" id="MDX2961617.1"/>
    </source>
</evidence>
<comment type="caution">
    <text evidence="3">The sequence shown here is derived from an EMBL/GenBank/DDBJ whole genome shotgun (WGS) entry which is preliminary data.</text>
</comment>
<feature type="compositionally biased region" description="Low complexity" evidence="1">
    <location>
        <begin position="55"/>
        <end position="82"/>
    </location>
</feature>
<evidence type="ECO:0008006" key="7">
    <source>
        <dbReference type="Google" id="ProtNLM"/>
    </source>
</evidence>
<dbReference type="Proteomes" id="UP001272987">
    <property type="component" value="Unassembled WGS sequence"/>
</dbReference>
<gene>
    <name evidence="3" type="ORF">PV399_18115</name>
    <name evidence="4" type="ORF">PV666_01260</name>
</gene>
<dbReference type="EMBL" id="JARAWP010000001">
    <property type="protein sequence ID" value="MDX3016515.1"/>
    <property type="molecule type" value="Genomic_DNA"/>
</dbReference>
<evidence type="ECO:0000313" key="6">
    <source>
        <dbReference type="Proteomes" id="UP001282288"/>
    </source>
</evidence>
<dbReference type="Proteomes" id="UP001282288">
    <property type="component" value="Unassembled WGS sequence"/>
</dbReference>